<evidence type="ECO:0000313" key="2">
    <source>
        <dbReference type="Proteomes" id="UP000311919"/>
    </source>
</evidence>
<organism evidence="1 2">
    <name type="scientific">Schistosoma japonicum</name>
    <name type="common">Blood fluke</name>
    <dbReference type="NCBI Taxonomy" id="6182"/>
    <lineage>
        <taxon>Eukaryota</taxon>
        <taxon>Metazoa</taxon>
        <taxon>Spiralia</taxon>
        <taxon>Lophotrochozoa</taxon>
        <taxon>Platyhelminthes</taxon>
        <taxon>Trematoda</taxon>
        <taxon>Digenea</taxon>
        <taxon>Strigeidida</taxon>
        <taxon>Schistosomatoidea</taxon>
        <taxon>Schistosomatidae</taxon>
        <taxon>Schistosoma</taxon>
    </lineage>
</organism>
<sequence>MKRKIERTNDHLTDVDDDTTMISDGDALIISSNNHSHVNYTKQQRIVKRDPNENKRIVEKHCYGIQPGESIIMAY</sequence>
<name>A0A4Z2DHY2_SCHJA</name>
<evidence type="ECO:0000313" key="1">
    <source>
        <dbReference type="EMBL" id="TNN16101.1"/>
    </source>
</evidence>
<gene>
    <name evidence="1" type="ORF">EWB00_000749</name>
</gene>
<dbReference type="AlphaFoldDB" id="A0A4Z2DHY2"/>
<keyword evidence="2" id="KW-1185">Reference proteome</keyword>
<reference evidence="1 2" key="1">
    <citation type="submission" date="2019-03" db="EMBL/GenBank/DDBJ databases">
        <title>An improved genome assembly of the fluke Schistosoma japonicum.</title>
        <authorList>
            <person name="Hu W."/>
            <person name="Luo F."/>
            <person name="Yin M."/>
            <person name="Mo X."/>
            <person name="Sun C."/>
            <person name="Wu Q."/>
            <person name="Zhu B."/>
            <person name="Xiang M."/>
            <person name="Wang J."/>
            <person name="Wang Y."/>
            <person name="Zhang T."/>
            <person name="Xu B."/>
            <person name="Zheng H."/>
            <person name="Feng Z."/>
        </authorList>
    </citation>
    <scope>NUCLEOTIDE SEQUENCE [LARGE SCALE GENOMIC DNA]</scope>
    <source>
        <strain evidence="1">HuSjv2</strain>
        <tissue evidence="1">Worms</tissue>
    </source>
</reference>
<comment type="caution">
    <text evidence="1">The sequence shown here is derived from an EMBL/GenBank/DDBJ whole genome shotgun (WGS) entry which is preliminary data.</text>
</comment>
<dbReference type="EMBL" id="SKCS01000130">
    <property type="protein sequence ID" value="TNN16101.1"/>
    <property type="molecule type" value="Genomic_DNA"/>
</dbReference>
<proteinExistence type="predicted"/>
<dbReference type="Proteomes" id="UP000311919">
    <property type="component" value="Unassembled WGS sequence"/>
</dbReference>
<accession>A0A4Z2DHY2</accession>
<protein>
    <submittedName>
        <fullName evidence="1">Uncharacterized protein</fullName>
    </submittedName>
</protein>